<feature type="chain" id="PRO_5045621737" evidence="1">
    <location>
        <begin position="26"/>
        <end position="113"/>
    </location>
</feature>
<evidence type="ECO:0000313" key="3">
    <source>
        <dbReference type="Proteomes" id="UP000830583"/>
    </source>
</evidence>
<dbReference type="EMBL" id="CP096205">
    <property type="protein sequence ID" value="UPQ80008.1"/>
    <property type="molecule type" value="Genomic_DNA"/>
</dbReference>
<reference evidence="2" key="1">
    <citation type="submission" date="2022-04" db="EMBL/GenBank/DDBJ databases">
        <title>Consumption of N2O by Flavobacterium azooxidireducens sp. nov. isolated from Decomposing Leaf Litter of Phragmites australis (Cav.).</title>
        <authorList>
            <person name="Behrendt U."/>
            <person name="Spanner T."/>
            <person name="Augustin J."/>
            <person name="Horn M.A."/>
            <person name="Kolb S."/>
            <person name="Ulrich A."/>
        </authorList>
    </citation>
    <scope>NUCLEOTIDE SEQUENCE</scope>
    <source>
        <strain evidence="2">IGB 4-14</strain>
    </source>
</reference>
<keyword evidence="1" id="KW-0732">Signal</keyword>
<keyword evidence="3" id="KW-1185">Reference proteome</keyword>
<evidence type="ECO:0000313" key="2">
    <source>
        <dbReference type="EMBL" id="UPQ80008.1"/>
    </source>
</evidence>
<protein>
    <submittedName>
        <fullName evidence="2">Transporter</fullName>
    </submittedName>
</protein>
<evidence type="ECO:0000256" key="1">
    <source>
        <dbReference type="SAM" id="SignalP"/>
    </source>
</evidence>
<organism evidence="2 3">
    <name type="scientific">Flavobacterium azooxidireducens</name>
    <dbReference type="NCBI Taxonomy" id="1871076"/>
    <lineage>
        <taxon>Bacteria</taxon>
        <taxon>Pseudomonadati</taxon>
        <taxon>Bacteroidota</taxon>
        <taxon>Flavobacteriia</taxon>
        <taxon>Flavobacteriales</taxon>
        <taxon>Flavobacteriaceae</taxon>
        <taxon>Flavobacterium</taxon>
    </lineage>
</organism>
<proteinExistence type="predicted"/>
<dbReference type="RefSeq" id="WP_248435612.1">
    <property type="nucleotide sequence ID" value="NZ_CP096205.1"/>
</dbReference>
<sequence>MKKTFKIAALSLLMAAAVVSCKKKATEPVSVETPVEVVEPTPVEPIQVETVSAVSPEVVQKVNDALKDFPNVKAEVVNDELTITGKVTPDQARKIKMSIDALKVGKVNYNYTN</sequence>
<gene>
    <name evidence="2" type="ORF">M0M57_04025</name>
</gene>
<feature type="signal peptide" evidence="1">
    <location>
        <begin position="1"/>
        <end position="25"/>
    </location>
</feature>
<name>A0ABY4KJS4_9FLAO</name>
<dbReference type="Proteomes" id="UP000830583">
    <property type="component" value="Chromosome"/>
</dbReference>
<accession>A0ABY4KJS4</accession>
<dbReference type="PROSITE" id="PS51257">
    <property type="entry name" value="PROKAR_LIPOPROTEIN"/>
    <property type="match status" value="1"/>
</dbReference>